<dbReference type="AlphaFoldDB" id="A0A1I2NX75"/>
<evidence type="ECO:0000313" key="1">
    <source>
        <dbReference type="EMBL" id="SFG08535.1"/>
    </source>
</evidence>
<dbReference type="InterPro" id="IPR055924">
    <property type="entry name" value="DUF7501"/>
</dbReference>
<dbReference type="EMBL" id="FOOQ01000001">
    <property type="protein sequence ID" value="SFG08535.1"/>
    <property type="molecule type" value="Genomic_DNA"/>
</dbReference>
<dbReference type="RefSeq" id="WP_092890268.1">
    <property type="nucleotide sequence ID" value="NZ_FOOQ01000001.1"/>
</dbReference>
<dbReference type="STRING" id="553467.SAMN04488063_1376"/>
<reference evidence="2" key="1">
    <citation type="submission" date="2016-10" db="EMBL/GenBank/DDBJ databases">
        <authorList>
            <person name="Varghese N."/>
            <person name="Submissions S."/>
        </authorList>
    </citation>
    <scope>NUCLEOTIDE SEQUENCE [LARGE SCALE GENOMIC DNA]</scope>
    <source>
        <strain evidence="2">CGMCC 1.7739</strain>
    </source>
</reference>
<accession>A0A1I2NX75</accession>
<gene>
    <name evidence="1" type="ORF">SAMN04488063_1376</name>
</gene>
<keyword evidence="2" id="KW-1185">Reference proteome</keyword>
<dbReference type="OrthoDB" id="179461at2157"/>
<proteinExistence type="predicted"/>
<dbReference type="Pfam" id="PF24333">
    <property type="entry name" value="DUF7501"/>
    <property type="match status" value="1"/>
</dbReference>
<protein>
    <submittedName>
        <fullName evidence="1">Uncharacterized protein</fullName>
    </submittedName>
</protein>
<evidence type="ECO:0000313" key="2">
    <source>
        <dbReference type="Proteomes" id="UP000198876"/>
    </source>
</evidence>
<organism evidence="1 2">
    <name type="scientific">Halopelagius inordinatus</name>
    <dbReference type="NCBI Taxonomy" id="553467"/>
    <lineage>
        <taxon>Archaea</taxon>
        <taxon>Methanobacteriati</taxon>
        <taxon>Methanobacteriota</taxon>
        <taxon>Stenosarchaea group</taxon>
        <taxon>Halobacteria</taxon>
        <taxon>Halobacteriales</taxon>
        <taxon>Haloferacaceae</taxon>
    </lineage>
</organism>
<dbReference type="Proteomes" id="UP000198876">
    <property type="component" value="Unassembled WGS sequence"/>
</dbReference>
<sequence>MSESETPSVVAYSWDDPSVCPFCRTELDDPGEGFVTHIGESPVCREGFDQWRSSVSNDIGGEWSG</sequence>
<name>A0A1I2NX75_9EURY</name>